<feature type="transmembrane region" description="Helical" evidence="5">
    <location>
        <begin position="43"/>
        <end position="62"/>
    </location>
</feature>
<feature type="transmembrane region" description="Helical" evidence="5">
    <location>
        <begin position="453"/>
        <end position="471"/>
    </location>
</feature>
<evidence type="ECO:0000256" key="4">
    <source>
        <dbReference type="ARBA" id="ARBA00023136"/>
    </source>
</evidence>
<evidence type="ECO:0000256" key="1">
    <source>
        <dbReference type="ARBA" id="ARBA00004141"/>
    </source>
</evidence>
<dbReference type="GO" id="GO:0016874">
    <property type="term" value="F:ligase activity"/>
    <property type="evidence" value="ECO:0007669"/>
    <property type="project" value="UniProtKB-KW"/>
</dbReference>
<feature type="transmembrane region" description="Helical" evidence="5">
    <location>
        <begin position="205"/>
        <end position="222"/>
    </location>
</feature>
<feature type="transmembrane region" description="Helical" evidence="5">
    <location>
        <begin position="20"/>
        <end position="37"/>
    </location>
</feature>
<dbReference type="EMBL" id="CP071794">
    <property type="protein sequence ID" value="QTD54842.1"/>
    <property type="molecule type" value="Genomic_DNA"/>
</dbReference>
<sequence>MKISKRTLKTFMEKLSAPEIRFYAFMIFFAIVFFTGGGARDDIQSLLMLRPLAVLFCAYALAVKIPGQWRERLFPIYIACSLLALMVFQLIPLPPSIWTGLPGRQIFSDIANIAGIEQPWRPLSLSPSRTLNSLFSLAVPIAAMMLYLNLDNEYRKRAIPVIIILCAVSGLWAVFQMVGPSRGPLYLYRITNFGSGVGLFANRNHQAVVLSCAIVMLGWYAASQKPNAKLAVLKLYASIATMLVFIPLIFVTGSRAGLLLMVPSLLFALFFIYFGRYNSRNARRQNRPRNRKQRFVSPRQVILFVSGSAIIGFAALSVIFSRSLAYDRLFNSGGINELRIQVLPTLITMIRDYMPWGSGFGSFEHVYKIYEPLKLLNPSYFNQAHNDWLQYPIEGGAAAVLIAVLGGCWFLIRLTQLAKNWRFSRHEKYAAIMCISIMLFLLAASIGDYPLRVPSVIALFAVLACIFNDSVRAVQLSEMRQLQ</sequence>
<feature type="transmembrane region" description="Helical" evidence="5">
    <location>
        <begin position="157"/>
        <end position="178"/>
    </location>
</feature>
<gene>
    <name evidence="7" type="ORF">J4G78_11340</name>
</gene>
<feature type="transmembrane region" description="Helical" evidence="5">
    <location>
        <begin position="130"/>
        <end position="150"/>
    </location>
</feature>
<proteinExistence type="predicted"/>
<feature type="transmembrane region" description="Helical" evidence="5">
    <location>
        <begin position="74"/>
        <end position="91"/>
    </location>
</feature>
<dbReference type="InterPro" id="IPR051533">
    <property type="entry name" value="WaaL-like"/>
</dbReference>
<evidence type="ECO:0000256" key="3">
    <source>
        <dbReference type="ARBA" id="ARBA00022989"/>
    </source>
</evidence>
<dbReference type="PANTHER" id="PTHR37422:SF23">
    <property type="entry name" value="TEICHURONIC ACID BIOSYNTHESIS PROTEIN TUAE"/>
    <property type="match status" value="1"/>
</dbReference>
<keyword evidence="4 5" id="KW-0472">Membrane</keyword>
<evidence type="ECO:0000256" key="5">
    <source>
        <dbReference type="SAM" id="Phobius"/>
    </source>
</evidence>
<accession>A0ABX7T2R5</accession>
<evidence type="ECO:0000313" key="8">
    <source>
        <dbReference type="Proteomes" id="UP000663923"/>
    </source>
</evidence>
<reference evidence="7 8" key="1">
    <citation type="submission" date="2021-03" db="EMBL/GenBank/DDBJ databases">
        <title>Complete genome of Parasphingorhabdus_sp.JHSY0214.</title>
        <authorList>
            <person name="Yoo J.H."/>
            <person name="Bae J.W."/>
        </authorList>
    </citation>
    <scope>NUCLEOTIDE SEQUENCE [LARGE SCALE GENOMIC DNA]</scope>
    <source>
        <strain evidence="7 8">JHSY0214</strain>
    </source>
</reference>
<dbReference type="InterPro" id="IPR007016">
    <property type="entry name" value="O-antigen_ligase-rel_domated"/>
</dbReference>
<feature type="transmembrane region" description="Helical" evidence="5">
    <location>
        <begin position="231"/>
        <end position="250"/>
    </location>
</feature>
<protein>
    <submittedName>
        <fullName evidence="7">O-antigen ligase family protein</fullName>
    </submittedName>
</protein>
<feature type="transmembrane region" description="Helical" evidence="5">
    <location>
        <begin position="429"/>
        <end position="447"/>
    </location>
</feature>
<feature type="transmembrane region" description="Helical" evidence="5">
    <location>
        <begin position="396"/>
        <end position="417"/>
    </location>
</feature>
<name>A0ABX7T2R5_9SPHN</name>
<feature type="domain" description="O-antigen ligase-related" evidence="6">
    <location>
        <begin position="241"/>
        <end position="402"/>
    </location>
</feature>
<keyword evidence="8" id="KW-1185">Reference proteome</keyword>
<dbReference type="Proteomes" id="UP000663923">
    <property type="component" value="Chromosome"/>
</dbReference>
<dbReference type="RefSeq" id="WP_207986673.1">
    <property type="nucleotide sequence ID" value="NZ_CP071794.1"/>
</dbReference>
<dbReference type="Pfam" id="PF04932">
    <property type="entry name" value="Wzy_C"/>
    <property type="match status" value="1"/>
</dbReference>
<organism evidence="7 8">
    <name type="scientific">Parasphingorhabdus cellanae</name>
    <dbReference type="NCBI Taxonomy" id="2806553"/>
    <lineage>
        <taxon>Bacteria</taxon>
        <taxon>Pseudomonadati</taxon>
        <taxon>Pseudomonadota</taxon>
        <taxon>Alphaproteobacteria</taxon>
        <taxon>Sphingomonadales</taxon>
        <taxon>Sphingomonadaceae</taxon>
        <taxon>Parasphingorhabdus</taxon>
    </lineage>
</organism>
<feature type="transmembrane region" description="Helical" evidence="5">
    <location>
        <begin position="296"/>
        <end position="320"/>
    </location>
</feature>
<feature type="transmembrane region" description="Helical" evidence="5">
    <location>
        <begin position="256"/>
        <end position="275"/>
    </location>
</feature>
<keyword evidence="2 5" id="KW-0812">Transmembrane</keyword>
<evidence type="ECO:0000259" key="6">
    <source>
        <dbReference type="Pfam" id="PF04932"/>
    </source>
</evidence>
<dbReference type="PANTHER" id="PTHR37422">
    <property type="entry name" value="TEICHURONIC ACID BIOSYNTHESIS PROTEIN TUAE"/>
    <property type="match status" value="1"/>
</dbReference>
<keyword evidence="7" id="KW-0436">Ligase</keyword>
<evidence type="ECO:0000313" key="7">
    <source>
        <dbReference type="EMBL" id="QTD54842.1"/>
    </source>
</evidence>
<evidence type="ECO:0000256" key="2">
    <source>
        <dbReference type="ARBA" id="ARBA00022692"/>
    </source>
</evidence>
<keyword evidence="3 5" id="KW-1133">Transmembrane helix</keyword>
<comment type="subcellular location">
    <subcellularLocation>
        <location evidence="1">Membrane</location>
        <topology evidence="1">Multi-pass membrane protein</topology>
    </subcellularLocation>
</comment>